<evidence type="ECO:0000313" key="2">
    <source>
        <dbReference type="Proteomes" id="UP001180020"/>
    </source>
</evidence>
<dbReference type="EMBL" id="JAUJYO010000022">
    <property type="protein sequence ID" value="KAK1281492.1"/>
    <property type="molecule type" value="Genomic_DNA"/>
</dbReference>
<dbReference type="AlphaFoldDB" id="A0AAV9BYM3"/>
<proteinExistence type="predicted"/>
<comment type="caution">
    <text evidence="1">The sequence shown here is derived from an EMBL/GenBank/DDBJ whole genome shotgun (WGS) entry which is preliminary data.</text>
</comment>
<reference evidence="1" key="2">
    <citation type="submission" date="2023-06" db="EMBL/GenBank/DDBJ databases">
        <authorList>
            <person name="Ma L."/>
            <person name="Liu K.-W."/>
            <person name="Li Z."/>
            <person name="Hsiao Y.-Y."/>
            <person name="Qi Y."/>
            <person name="Fu T."/>
            <person name="Tang G."/>
            <person name="Zhang D."/>
            <person name="Sun W.-H."/>
            <person name="Liu D.-K."/>
            <person name="Li Y."/>
            <person name="Chen G.-Z."/>
            <person name="Liu X.-D."/>
            <person name="Liao X.-Y."/>
            <person name="Jiang Y.-T."/>
            <person name="Yu X."/>
            <person name="Hao Y."/>
            <person name="Huang J."/>
            <person name="Zhao X.-W."/>
            <person name="Ke S."/>
            <person name="Chen Y.-Y."/>
            <person name="Wu W.-L."/>
            <person name="Hsu J.-L."/>
            <person name="Lin Y.-F."/>
            <person name="Huang M.-D."/>
            <person name="Li C.-Y."/>
            <person name="Huang L."/>
            <person name="Wang Z.-W."/>
            <person name="Zhao X."/>
            <person name="Zhong W.-Y."/>
            <person name="Peng D.-H."/>
            <person name="Ahmad S."/>
            <person name="Lan S."/>
            <person name="Zhang J.-S."/>
            <person name="Tsai W.-C."/>
            <person name="Van De Peer Y."/>
            <person name="Liu Z.-J."/>
        </authorList>
    </citation>
    <scope>NUCLEOTIDE SEQUENCE</scope>
    <source>
        <strain evidence="1">CP</strain>
        <tissue evidence="1">Leaves</tissue>
    </source>
</reference>
<keyword evidence="2" id="KW-1185">Reference proteome</keyword>
<reference evidence="1" key="1">
    <citation type="journal article" date="2023" name="Nat. Commun.">
        <title>Diploid and tetraploid genomes of Acorus and the evolution of monocots.</title>
        <authorList>
            <person name="Ma L."/>
            <person name="Liu K.W."/>
            <person name="Li Z."/>
            <person name="Hsiao Y.Y."/>
            <person name="Qi Y."/>
            <person name="Fu T."/>
            <person name="Tang G.D."/>
            <person name="Zhang D."/>
            <person name="Sun W.H."/>
            <person name="Liu D.K."/>
            <person name="Li Y."/>
            <person name="Chen G.Z."/>
            <person name="Liu X.D."/>
            <person name="Liao X.Y."/>
            <person name="Jiang Y.T."/>
            <person name="Yu X."/>
            <person name="Hao Y."/>
            <person name="Huang J."/>
            <person name="Zhao X.W."/>
            <person name="Ke S."/>
            <person name="Chen Y.Y."/>
            <person name="Wu W.L."/>
            <person name="Hsu J.L."/>
            <person name="Lin Y.F."/>
            <person name="Huang M.D."/>
            <person name="Li C.Y."/>
            <person name="Huang L."/>
            <person name="Wang Z.W."/>
            <person name="Zhao X."/>
            <person name="Zhong W.Y."/>
            <person name="Peng D.H."/>
            <person name="Ahmad S."/>
            <person name="Lan S."/>
            <person name="Zhang J.S."/>
            <person name="Tsai W.C."/>
            <person name="Van de Peer Y."/>
            <person name="Liu Z.J."/>
        </authorList>
    </citation>
    <scope>NUCLEOTIDE SEQUENCE</scope>
    <source>
        <strain evidence="1">CP</strain>
    </source>
</reference>
<name>A0AAV9BYM3_ACOCL</name>
<organism evidence="1 2">
    <name type="scientific">Acorus calamus</name>
    <name type="common">Sweet flag</name>
    <dbReference type="NCBI Taxonomy" id="4465"/>
    <lineage>
        <taxon>Eukaryota</taxon>
        <taxon>Viridiplantae</taxon>
        <taxon>Streptophyta</taxon>
        <taxon>Embryophyta</taxon>
        <taxon>Tracheophyta</taxon>
        <taxon>Spermatophyta</taxon>
        <taxon>Magnoliopsida</taxon>
        <taxon>Liliopsida</taxon>
        <taxon>Acoraceae</taxon>
        <taxon>Acorus</taxon>
    </lineage>
</organism>
<accession>A0AAV9BYM3</accession>
<protein>
    <submittedName>
        <fullName evidence="1">Equilibrative nucleotide transporter 1</fullName>
    </submittedName>
</protein>
<dbReference type="Proteomes" id="UP001180020">
    <property type="component" value="Unassembled WGS sequence"/>
</dbReference>
<gene>
    <name evidence="1" type="primary">ENT1</name>
    <name evidence="1" type="ORF">QJS10_CPB22g00386</name>
</gene>
<sequence length="118" mass="13913">MNIARQRKQIVFLFTLGASFLLPWNAYINAVDYFTYLYPGQPVNCVFYNVAGFQQPRRPRTVVHNDGDQLDFIKVFQHLWSNPMIMPLLRPSLHYRCFREGCPVSEEMDEILKNVSLR</sequence>
<evidence type="ECO:0000313" key="1">
    <source>
        <dbReference type="EMBL" id="KAK1281492.1"/>
    </source>
</evidence>